<organism evidence="1 2">
    <name type="scientific">Colletotrichum truncatum</name>
    <name type="common">Anthracnose fungus</name>
    <name type="synonym">Colletotrichum capsici</name>
    <dbReference type="NCBI Taxonomy" id="5467"/>
    <lineage>
        <taxon>Eukaryota</taxon>
        <taxon>Fungi</taxon>
        <taxon>Dikarya</taxon>
        <taxon>Ascomycota</taxon>
        <taxon>Pezizomycotina</taxon>
        <taxon>Sordariomycetes</taxon>
        <taxon>Hypocreomycetidae</taxon>
        <taxon>Glomerellales</taxon>
        <taxon>Glomerellaceae</taxon>
        <taxon>Colletotrichum</taxon>
        <taxon>Colletotrichum truncatum species complex</taxon>
    </lineage>
</organism>
<reference evidence="1 2" key="1">
    <citation type="journal article" date="2020" name="Phytopathology">
        <title>Genome Sequence Resources of Colletotrichum truncatum, C. plurivorum, C. musicola, and C. sojae: Four Species Pathogenic to Soybean (Glycine max).</title>
        <authorList>
            <person name="Rogerio F."/>
            <person name="Boufleur T.R."/>
            <person name="Ciampi-Guillardi M."/>
            <person name="Sukno S.A."/>
            <person name="Thon M.R."/>
            <person name="Massola Junior N.S."/>
            <person name="Baroncelli R."/>
        </authorList>
    </citation>
    <scope>NUCLEOTIDE SEQUENCE [LARGE SCALE GENOMIC DNA]</scope>
    <source>
        <strain evidence="1 2">CMES1059</strain>
    </source>
</reference>
<keyword evidence="2" id="KW-1185">Reference proteome</keyword>
<evidence type="ECO:0000313" key="1">
    <source>
        <dbReference type="EMBL" id="KAL0931229.1"/>
    </source>
</evidence>
<dbReference type="Proteomes" id="UP000805649">
    <property type="component" value="Unassembled WGS sequence"/>
</dbReference>
<evidence type="ECO:0000313" key="2">
    <source>
        <dbReference type="Proteomes" id="UP000805649"/>
    </source>
</evidence>
<comment type="caution">
    <text evidence="1">The sequence shown here is derived from an EMBL/GenBank/DDBJ whole genome shotgun (WGS) entry which is preliminary data.</text>
</comment>
<gene>
    <name evidence="1" type="ORF">CTRU02_213964</name>
</gene>
<dbReference type="EMBL" id="VUJX02000010">
    <property type="protein sequence ID" value="KAL0931229.1"/>
    <property type="molecule type" value="Genomic_DNA"/>
</dbReference>
<name>A0ACC3YH91_COLTU</name>
<protein>
    <submittedName>
        <fullName evidence="1">Coq5 family</fullName>
    </submittedName>
</protein>
<accession>A0ACC3YH91</accession>
<proteinExistence type="predicted"/>
<sequence>MQSFEISQSNMHLQSKLFLKPKGSDNVLKPAGDRANYTTLWRRPDAGTIYRNTEHVTAPTTQPLLDYCGLTEERIASLDQPIEVLDMCCGAGVVAAHIHAMLKRLGLEKKGLVKVTCADSSEAQISHVRERIKVEDWNDTTTVQADIARLPFESNTFDYVVVGLAIHVVAEPYVGLSELNRVLKPGGRISCSTWAVEGWVAITREAVAELSLPGQQPVPWPQKSLHLTRLWSPGAWDDEYFTYAMLNCAGFEKIDTKIITKYIPFQSAEHFCTVLGAYEIAIVERYWNQEQKCKLLPKLRPTLIEYLTNKYNKKQFEMERSVVISCGTKPSA</sequence>